<evidence type="ECO:0000313" key="3">
    <source>
        <dbReference type="Proteomes" id="UP001589890"/>
    </source>
</evidence>
<dbReference type="EMBL" id="JBHLTC010000002">
    <property type="protein sequence ID" value="MFC0623043.1"/>
    <property type="molecule type" value="Genomic_DNA"/>
</dbReference>
<dbReference type="InterPro" id="IPR011576">
    <property type="entry name" value="Pyridox_Oxase_N"/>
</dbReference>
<dbReference type="RefSeq" id="WP_380043733.1">
    <property type="nucleotide sequence ID" value="NZ_JBHLTC010000002.1"/>
</dbReference>
<feature type="domain" description="Pyridoxamine 5'-phosphate oxidase N-terminal" evidence="1">
    <location>
        <begin position="17"/>
        <end position="132"/>
    </location>
</feature>
<dbReference type="Gene3D" id="2.30.110.10">
    <property type="entry name" value="Electron Transport, Fmn-binding Protein, Chain A"/>
    <property type="match status" value="1"/>
</dbReference>
<organism evidence="2 3">
    <name type="scientific">Kribbella deserti</name>
    <dbReference type="NCBI Taxonomy" id="1926257"/>
    <lineage>
        <taxon>Bacteria</taxon>
        <taxon>Bacillati</taxon>
        <taxon>Actinomycetota</taxon>
        <taxon>Actinomycetes</taxon>
        <taxon>Propionibacteriales</taxon>
        <taxon>Kribbellaceae</taxon>
        <taxon>Kribbella</taxon>
    </lineage>
</organism>
<dbReference type="SUPFAM" id="SSF50475">
    <property type="entry name" value="FMN-binding split barrel"/>
    <property type="match status" value="1"/>
</dbReference>
<keyword evidence="3" id="KW-1185">Reference proteome</keyword>
<gene>
    <name evidence="2" type="ORF">ACFFGN_03160</name>
</gene>
<comment type="caution">
    <text evidence="2">The sequence shown here is derived from an EMBL/GenBank/DDBJ whole genome shotgun (WGS) entry which is preliminary data.</text>
</comment>
<reference evidence="2 3" key="1">
    <citation type="submission" date="2024-09" db="EMBL/GenBank/DDBJ databases">
        <authorList>
            <person name="Sun Q."/>
            <person name="Mori K."/>
        </authorList>
    </citation>
    <scope>NUCLEOTIDE SEQUENCE [LARGE SCALE GENOMIC DNA]</scope>
    <source>
        <strain evidence="2 3">CGMCC 1.15906</strain>
    </source>
</reference>
<dbReference type="Pfam" id="PF01243">
    <property type="entry name" value="PNPOx_N"/>
    <property type="match status" value="1"/>
</dbReference>
<evidence type="ECO:0000259" key="1">
    <source>
        <dbReference type="Pfam" id="PF01243"/>
    </source>
</evidence>
<dbReference type="InterPro" id="IPR012349">
    <property type="entry name" value="Split_barrel_FMN-bd"/>
</dbReference>
<dbReference type="Proteomes" id="UP001589890">
    <property type="component" value="Unassembled WGS sequence"/>
</dbReference>
<evidence type="ECO:0000313" key="2">
    <source>
        <dbReference type="EMBL" id="MFC0623043.1"/>
    </source>
</evidence>
<accession>A0ABV6QFR3</accession>
<name>A0ABV6QFR3_9ACTN</name>
<proteinExistence type="predicted"/>
<protein>
    <submittedName>
        <fullName evidence="2">Pyridoxamine 5'-phosphate oxidase family protein</fullName>
    </submittedName>
</protein>
<sequence>MTPPPRDLKQRVQDTLERLQQEVDAWVATASAGDDVPYLTPLSYLWEDGTLLLSTAGSTPAGRNLLANGKVRLAIGQTRDVVLVHGSTEAIPAAELDAATGDAFAARTGFDPRTLSTPYFYFRVRPDRILAWREENELAGRVVFRDGAWLAA</sequence>